<dbReference type="Pfam" id="PF00586">
    <property type="entry name" value="AIRS"/>
    <property type="match status" value="1"/>
</dbReference>
<reference evidence="4 5" key="1">
    <citation type="submission" date="2020-08" db="EMBL/GenBank/DDBJ databases">
        <title>Genome public.</title>
        <authorList>
            <person name="Liu C."/>
            <person name="Sun Q."/>
        </authorList>
    </citation>
    <scope>NUCLEOTIDE SEQUENCE [LARGE SCALE GENOMIC DNA]</scope>
    <source>
        <strain evidence="4 5">BX3</strain>
    </source>
</reference>
<dbReference type="InterPro" id="IPR036921">
    <property type="entry name" value="PurM-like_N_sf"/>
</dbReference>
<dbReference type="Pfam" id="PF02769">
    <property type="entry name" value="AIRS_C"/>
    <property type="match status" value="1"/>
</dbReference>
<dbReference type="CDD" id="cd06061">
    <property type="entry name" value="PurM-like1"/>
    <property type="match status" value="1"/>
</dbReference>
<dbReference type="Gene3D" id="3.90.650.10">
    <property type="entry name" value="PurM-like C-terminal domain"/>
    <property type="match status" value="1"/>
</dbReference>
<dbReference type="SUPFAM" id="SSF56042">
    <property type="entry name" value="PurM C-terminal domain-like"/>
    <property type="match status" value="1"/>
</dbReference>
<evidence type="ECO:0000256" key="1">
    <source>
        <dbReference type="ARBA" id="ARBA00006243"/>
    </source>
</evidence>
<dbReference type="Proteomes" id="UP000637513">
    <property type="component" value="Unassembled WGS sequence"/>
</dbReference>
<comment type="caution">
    <text evidence="4">The sequence shown here is derived from an EMBL/GenBank/DDBJ whole genome shotgun (WGS) entry which is preliminary data.</text>
</comment>
<protein>
    <submittedName>
        <fullName evidence="4">Hydrogenase maturation factor</fullName>
    </submittedName>
</protein>
<accession>A0ABR7MR96</accession>
<feature type="domain" description="PurM-like C-terminal" evidence="3">
    <location>
        <begin position="152"/>
        <end position="303"/>
    </location>
</feature>
<evidence type="ECO:0000259" key="3">
    <source>
        <dbReference type="Pfam" id="PF02769"/>
    </source>
</evidence>
<comment type="similarity">
    <text evidence="1">Belongs to the HypE family.</text>
</comment>
<dbReference type="InterPro" id="IPR036676">
    <property type="entry name" value="PurM-like_C_sf"/>
</dbReference>
<organism evidence="4 5">
    <name type="scientific">Jutongia hominis</name>
    <dbReference type="NCBI Taxonomy" id="2763664"/>
    <lineage>
        <taxon>Bacteria</taxon>
        <taxon>Bacillati</taxon>
        <taxon>Bacillota</taxon>
        <taxon>Clostridia</taxon>
        <taxon>Lachnospirales</taxon>
        <taxon>Lachnospiraceae</taxon>
        <taxon>Jutongia</taxon>
    </lineage>
</organism>
<evidence type="ECO:0000259" key="2">
    <source>
        <dbReference type="Pfam" id="PF00586"/>
    </source>
</evidence>
<dbReference type="PIRSF" id="PIRSF005644">
    <property type="entry name" value="Hdrgns_mtr_HypE"/>
    <property type="match status" value="1"/>
</dbReference>
<gene>
    <name evidence="4" type="ORF">H8700_01095</name>
</gene>
<feature type="domain" description="PurM-like N-terminal" evidence="2">
    <location>
        <begin position="33"/>
        <end position="140"/>
    </location>
</feature>
<dbReference type="InterPro" id="IPR011854">
    <property type="entry name" value="HypE"/>
</dbReference>
<name>A0ABR7MR96_9FIRM</name>
<dbReference type="RefSeq" id="WP_249302368.1">
    <property type="nucleotide sequence ID" value="NZ_JACRSW010000001.1"/>
</dbReference>
<dbReference type="Gene3D" id="3.30.1330.10">
    <property type="entry name" value="PurM-like, N-terminal domain"/>
    <property type="match status" value="1"/>
</dbReference>
<dbReference type="EMBL" id="JACRSW010000001">
    <property type="protein sequence ID" value="MBC8556321.1"/>
    <property type="molecule type" value="Genomic_DNA"/>
</dbReference>
<dbReference type="PANTHER" id="PTHR30303:SF4">
    <property type="entry name" value="HYDROGENASE EXPRESSION_FORMATION PROTEIN HYPE"/>
    <property type="match status" value="1"/>
</dbReference>
<dbReference type="InterPro" id="IPR016188">
    <property type="entry name" value="PurM-like_N"/>
</dbReference>
<sequence length="328" mass="35239">MQIGKVPENILKRSVFKQIHHRRPEVLLHPGVGEDCSAVEAGEGEVLVFSVDPITATEKGMGTFAVHVTANDIASSGAEPVGIMTSIILPPRKREKYLRELMGEIEAACRELEIEIMGGHTEISNVVNQPVVTVTGVGKVKKEKLVSTGGLQVGDDLVLTKWAGLEGTAIIAAQKREKLLETLPEELVDTAADFYQYLSVVPEAKIAVETGVSAMHDVTEGGIFGALWEIGAAADLGISADLTKIPIRQETIEVCEVFGINPYQMMSSGSMLIGCAKGNLLVDRLKESGIPAAVIGRATDSNDRVITNGEETRFLEPAGSDELYKIYE</sequence>
<dbReference type="PANTHER" id="PTHR30303">
    <property type="entry name" value="HYDROGENASE ISOENZYMES FORMATION PROTEIN HYPE"/>
    <property type="match status" value="1"/>
</dbReference>
<evidence type="ECO:0000313" key="4">
    <source>
        <dbReference type="EMBL" id="MBC8556321.1"/>
    </source>
</evidence>
<evidence type="ECO:0000313" key="5">
    <source>
        <dbReference type="Proteomes" id="UP000637513"/>
    </source>
</evidence>
<proteinExistence type="inferred from homology"/>
<dbReference type="InterPro" id="IPR010918">
    <property type="entry name" value="PurM-like_C_dom"/>
</dbReference>
<dbReference type="SUPFAM" id="SSF55326">
    <property type="entry name" value="PurM N-terminal domain-like"/>
    <property type="match status" value="1"/>
</dbReference>
<keyword evidence="5" id="KW-1185">Reference proteome</keyword>